<evidence type="ECO:0000313" key="2">
    <source>
        <dbReference type="Proteomes" id="UP001500456"/>
    </source>
</evidence>
<proteinExistence type="predicted"/>
<comment type="caution">
    <text evidence="1">The sequence shown here is derived from an EMBL/GenBank/DDBJ whole genome shotgun (WGS) entry which is preliminary data.</text>
</comment>
<evidence type="ECO:0000313" key="1">
    <source>
        <dbReference type="EMBL" id="GAA4027130.1"/>
    </source>
</evidence>
<name>A0ABP7TJH0_9ACTN</name>
<protein>
    <recommendedName>
        <fullName evidence="3">Transposase</fullName>
    </recommendedName>
</protein>
<dbReference type="Proteomes" id="UP001500456">
    <property type="component" value="Unassembled WGS sequence"/>
</dbReference>
<evidence type="ECO:0008006" key="3">
    <source>
        <dbReference type="Google" id="ProtNLM"/>
    </source>
</evidence>
<organism evidence="1 2">
    <name type="scientific">Streptomyces plumbiresistens</name>
    <dbReference type="NCBI Taxonomy" id="511811"/>
    <lineage>
        <taxon>Bacteria</taxon>
        <taxon>Bacillati</taxon>
        <taxon>Actinomycetota</taxon>
        <taxon>Actinomycetes</taxon>
        <taxon>Kitasatosporales</taxon>
        <taxon>Streptomycetaceae</taxon>
        <taxon>Streptomyces</taxon>
    </lineage>
</organism>
<sequence length="60" mass="6508">MAGGSSIKSVSTAALLSNTAFITPEHLIQTIWPGMRKIQYRLHLIDECLTGTGLFFAPTT</sequence>
<keyword evidence="2" id="KW-1185">Reference proteome</keyword>
<accession>A0ABP7TJH0</accession>
<gene>
    <name evidence="1" type="ORF">GCM10022232_86110</name>
</gene>
<reference evidence="2" key="1">
    <citation type="journal article" date="2019" name="Int. J. Syst. Evol. Microbiol.">
        <title>The Global Catalogue of Microorganisms (GCM) 10K type strain sequencing project: providing services to taxonomists for standard genome sequencing and annotation.</title>
        <authorList>
            <consortium name="The Broad Institute Genomics Platform"/>
            <consortium name="The Broad Institute Genome Sequencing Center for Infectious Disease"/>
            <person name="Wu L."/>
            <person name="Ma J."/>
        </authorList>
    </citation>
    <scope>NUCLEOTIDE SEQUENCE [LARGE SCALE GENOMIC DNA]</scope>
    <source>
        <strain evidence="2">JCM 16924</strain>
    </source>
</reference>
<dbReference type="EMBL" id="BAAAZX010000041">
    <property type="protein sequence ID" value="GAA4027130.1"/>
    <property type="molecule type" value="Genomic_DNA"/>
</dbReference>